<proteinExistence type="predicted"/>
<comment type="caution">
    <text evidence="2">The sequence shown here is derived from an EMBL/GenBank/DDBJ whole genome shotgun (WGS) entry which is preliminary data.</text>
</comment>
<feature type="region of interest" description="Disordered" evidence="1">
    <location>
        <begin position="23"/>
        <end position="74"/>
    </location>
</feature>
<evidence type="ECO:0000313" key="3">
    <source>
        <dbReference type="Proteomes" id="UP000176682"/>
    </source>
</evidence>
<sequence length="74" mass="8472">MAIYNNINGEEVVYGFPDGLLYPGKELSPAQTEKMKSKSEDGEWKKNIHKKDKDGKVIEDTENKKKDEVNDNDK</sequence>
<evidence type="ECO:0000256" key="1">
    <source>
        <dbReference type="SAM" id="MobiDB-lite"/>
    </source>
</evidence>
<dbReference type="AlphaFoldDB" id="A0A1F5FGT4"/>
<name>A0A1F5FGT4_9BACT</name>
<feature type="compositionally biased region" description="Basic and acidic residues" evidence="1">
    <location>
        <begin position="33"/>
        <end position="74"/>
    </location>
</feature>
<reference evidence="2 3" key="1">
    <citation type="journal article" date="2016" name="Nat. Commun.">
        <title>Thousands of microbial genomes shed light on interconnected biogeochemical processes in an aquifer system.</title>
        <authorList>
            <person name="Anantharaman K."/>
            <person name="Brown C.T."/>
            <person name="Hug L.A."/>
            <person name="Sharon I."/>
            <person name="Castelle C.J."/>
            <person name="Probst A.J."/>
            <person name="Thomas B.C."/>
            <person name="Singh A."/>
            <person name="Wilkins M.J."/>
            <person name="Karaoz U."/>
            <person name="Brodie E.L."/>
            <person name="Williams K.H."/>
            <person name="Hubbard S.S."/>
            <person name="Banfield J.F."/>
        </authorList>
    </citation>
    <scope>NUCLEOTIDE SEQUENCE [LARGE SCALE GENOMIC DNA]</scope>
</reference>
<organism evidence="2 3">
    <name type="scientific">Candidatus Collierbacteria bacterium RIFOXYB1_FULL_49_13</name>
    <dbReference type="NCBI Taxonomy" id="1817728"/>
    <lineage>
        <taxon>Bacteria</taxon>
        <taxon>Candidatus Collieribacteriota</taxon>
    </lineage>
</organism>
<protein>
    <submittedName>
        <fullName evidence="2">Uncharacterized protein</fullName>
    </submittedName>
</protein>
<dbReference type="EMBL" id="MFAM01000035">
    <property type="protein sequence ID" value="OGD78800.1"/>
    <property type="molecule type" value="Genomic_DNA"/>
</dbReference>
<accession>A0A1F5FGT4</accession>
<gene>
    <name evidence="2" type="ORF">A2368_01525</name>
</gene>
<evidence type="ECO:0000313" key="2">
    <source>
        <dbReference type="EMBL" id="OGD78800.1"/>
    </source>
</evidence>
<dbReference type="Proteomes" id="UP000176682">
    <property type="component" value="Unassembled WGS sequence"/>
</dbReference>